<gene>
    <name evidence="2" type="ORF">ALEPTO_LOCUS13628</name>
</gene>
<feature type="non-terminal residue" evidence="2">
    <location>
        <position position="1"/>
    </location>
</feature>
<comment type="caution">
    <text evidence="2">The sequence shown here is derived from an EMBL/GenBank/DDBJ whole genome shotgun (WGS) entry which is preliminary data.</text>
</comment>
<keyword evidence="3" id="KW-1185">Reference proteome</keyword>
<evidence type="ECO:0000313" key="3">
    <source>
        <dbReference type="Proteomes" id="UP000789508"/>
    </source>
</evidence>
<keyword evidence="1" id="KW-0472">Membrane</keyword>
<dbReference type="Proteomes" id="UP000789508">
    <property type="component" value="Unassembled WGS sequence"/>
</dbReference>
<feature type="transmembrane region" description="Helical" evidence="1">
    <location>
        <begin position="57"/>
        <end position="76"/>
    </location>
</feature>
<proteinExistence type="predicted"/>
<organism evidence="2 3">
    <name type="scientific">Ambispora leptoticha</name>
    <dbReference type="NCBI Taxonomy" id="144679"/>
    <lineage>
        <taxon>Eukaryota</taxon>
        <taxon>Fungi</taxon>
        <taxon>Fungi incertae sedis</taxon>
        <taxon>Mucoromycota</taxon>
        <taxon>Glomeromycotina</taxon>
        <taxon>Glomeromycetes</taxon>
        <taxon>Archaeosporales</taxon>
        <taxon>Ambisporaceae</taxon>
        <taxon>Ambispora</taxon>
    </lineage>
</organism>
<name>A0A9N9J1A2_9GLOM</name>
<dbReference type="EMBL" id="CAJVPS010045634">
    <property type="protein sequence ID" value="CAG8759769.1"/>
    <property type="molecule type" value="Genomic_DNA"/>
</dbReference>
<feature type="non-terminal residue" evidence="2">
    <location>
        <position position="77"/>
    </location>
</feature>
<sequence>CNFNTGVIAIRVLYHSLSGVILPLKSSLLEFCAITIECDFVTEVIAIKVLCDFPAKVIAIGVLCVIAVRVFCAIAIG</sequence>
<evidence type="ECO:0000313" key="2">
    <source>
        <dbReference type="EMBL" id="CAG8759769.1"/>
    </source>
</evidence>
<accession>A0A9N9J1A2</accession>
<reference evidence="2" key="1">
    <citation type="submission" date="2021-06" db="EMBL/GenBank/DDBJ databases">
        <authorList>
            <person name="Kallberg Y."/>
            <person name="Tangrot J."/>
            <person name="Rosling A."/>
        </authorList>
    </citation>
    <scope>NUCLEOTIDE SEQUENCE</scope>
    <source>
        <strain evidence="2">FL130A</strain>
    </source>
</reference>
<keyword evidence="1" id="KW-1133">Transmembrane helix</keyword>
<dbReference type="AlphaFoldDB" id="A0A9N9J1A2"/>
<keyword evidence="1" id="KW-0812">Transmembrane</keyword>
<protein>
    <submittedName>
        <fullName evidence="2">2627_t:CDS:1</fullName>
    </submittedName>
</protein>
<evidence type="ECO:0000256" key="1">
    <source>
        <dbReference type="SAM" id="Phobius"/>
    </source>
</evidence>